<evidence type="ECO:0000256" key="11">
    <source>
        <dbReference type="SAM" id="Phobius"/>
    </source>
</evidence>
<dbReference type="Proteomes" id="UP000054703">
    <property type="component" value="Unassembled WGS sequence"/>
</dbReference>
<name>A0A0W0YFJ6_9GAMM</name>
<comment type="similarity">
    <text evidence="9">Belongs to the GSP H family.</text>
</comment>
<keyword evidence="5" id="KW-0997">Cell inner membrane</keyword>
<dbReference type="PATRIC" id="fig|45074.5.peg.3523"/>
<feature type="transmembrane region" description="Helical" evidence="11">
    <location>
        <begin position="12"/>
        <end position="36"/>
    </location>
</feature>
<accession>A0A0W0YFJ6</accession>
<reference evidence="13 14" key="1">
    <citation type="submission" date="2015-11" db="EMBL/GenBank/DDBJ databases">
        <title>Genomic analysis of 38 Legionella species identifies large and diverse effector repertoires.</title>
        <authorList>
            <person name="Burstein D."/>
            <person name="Amaro F."/>
            <person name="Zusman T."/>
            <person name="Lifshitz Z."/>
            <person name="Cohen O."/>
            <person name="Gilbert J.A."/>
            <person name="Pupko T."/>
            <person name="Shuman H.A."/>
            <person name="Segal G."/>
        </authorList>
    </citation>
    <scope>NUCLEOTIDE SEQUENCE [LARGE SCALE GENOMIC DNA]</scope>
    <source>
        <strain evidence="13 14">SC-63-C7</strain>
    </source>
</reference>
<dbReference type="GO" id="GO:0005886">
    <property type="term" value="C:plasma membrane"/>
    <property type="evidence" value="ECO:0007669"/>
    <property type="project" value="UniProtKB-SubCell"/>
</dbReference>
<evidence type="ECO:0000256" key="7">
    <source>
        <dbReference type="ARBA" id="ARBA00022989"/>
    </source>
</evidence>
<dbReference type="AlphaFoldDB" id="A0A0W0YFJ6"/>
<keyword evidence="4" id="KW-0488">Methylation</keyword>
<keyword evidence="6 11" id="KW-0812">Transmembrane</keyword>
<keyword evidence="7 11" id="KW-1133">Transmembrane helix</keyword>
<comment type="caution">
    <text evidence="13">The sequence shown here is derived from an EMBL/GenBank/DDBJ whole genome shotgun (WGS) entry which is preliminary data.</text>
</comment>
<dbReference type="InterPro" id="IPR049875">
    <property type="entry name" value="TypeII_GspH"/>
</dbReference>
<gene>
    <name evidence="13" type="primary">lspH</name>
    <name evidence="13" type="ORF">Lsan_3277</name>
</gene>
<protein>
    <recommendedName>
        <fullName evidence="2">Type II secretion system protein H</fullName>
    </recommendedName>
    <alternativeName>
        <fullName evidence="10">General secretion pathway protein H</fullName>
    </alternativeName>
</protein>
<dbReference type="InterPro" id="IPR012902">
    <property type="entry name" value="N_methyl_site"/>
</dbReference>
<keyword evidence="14" id="KW-1185">Reference proteome</keyword>
<comment type="subcellular location">
    <subcellularLocation>
        <location evidence="1">Cell inner membrane</location>
        <topology evidence="1">Single-pass membrane protein</topology>
    </subcellularLocation>
</comment>
<dbReference type="InterPro" id="IPR022346">
    <property type="entry name" value="T2SS_GspH"/>
</dbReference>
<keyword evidence="3" id="KW-1003">Cell membrane</keyword>
<dbReference type="InterPro" id="IPR045584">
    <property type="entry name" value="Pilin-like"/>
</dbReference>
<dbReference type="NCBIfam" id="TIGR02532">
    <property type="entry name" value="IV_pilin_GFxxxE"/>
    <property type="match status" value="1"/>
</dbReference>
<dbReference type="NCBIfam" id="TIGR01708">
    <property type="entry name" value="typeII_sec_gspH"/>
    <property type="match status" value="1"/>
</dbReference>
<evidence type="ECO:0000313" key="14">
    <source>
        <dbReference type="Proteomes" id="UP000054703"/>
    </source>
</evidence>
<evidence type="ECO:0000313" key="13">
    <source>
        <dbReference type="EMBL" id="KTD55725.1"/>
    </source>
</evidence>
<evidence type="ECO:0000256" key="6">
    <source>
        <dbReference type="ARBA" id="ARBA00022692"/>
    </source>
</evidence>
<evidence type="ECO:0000256" key="4">
    <source>
        <dbReference type="ARBA" id="ARBA00022481"/>
    </source>
</evidence>
<evidence type="ECO:0000256" key="3">
    <source>
        <dbReference type="ARBA" id="ARBA00022475"/>
    </source>
</evidence>
<dbReference type="Gene3D" id="3.55.40.10">
    <property type="entry name" value="minor pseudopilin epsh domain"/>
    <property type="match status" value="1"/>
</dbReference>
<dbReference type="EMBL" id="LNYU01000085">
    <property type="protein sequence ID" value="KTD55725.1"/>
    <property type="molecule type" value="Genomic_DNA"/>
</dbReference>
<dbReference type="GO" id="GO:0015627">
    <property type="term" value="C:type II protein secretion system complex"/>
    <property type="evidence" value="ECO:0007669"/>
    <property type="project" value="InterPro"/>
</dbReference>
<dbReference type="PRINTS" id="PR00885">
    <property type="entry name" value="BCTERIALGSPH"/>
</dbReference>
<sequence length="169" mass="18825">MPRSVIGMRKNNLGFTLIEILIVLVIIGITFGFALISFGDFGESRRILFAAEQLLNTLQLAQQQAILETSTLGLRINNDSYQILQLQNNSQWKPISNKGAFKITYFPQDTHIRLKTNHRTLSGAPSIILTSSGDMTPFSLYFGNEQEHNIALIVGKANGSLKFNVVNNK</sequence>
<keyword evidence="8 11" id="KW-0472">Membrane</keyword>
<organism evidence="13 14">
    <name type="scientific">Legionella santicrucis</name>
    <dbReference type="NCBI Taxonomy" id="45074"/>
    <lineage>
        <taxon>Bacteria</taxon>
        <taxon>Pseudomonadati</taxon>
        <taxon>Pseudomonadota</taxon>
        <taxon>Gammaproteobacteria</taxon>
        <taxon>Legionellales</taxon>
        <taxon>Legionellaceae</taxon>
        <taxon>Legionella</taxon>
    </lineage>
</organism>
<evidence type="ECO:0000256" key="5">
    <source>
        <dbReference type="ARBA" id="ARBA00022519"/>
    </source>
</evidence>
<evidence type="ECO:0000256" key="8">
    <source>
        <dbReference type="ARBA" id="ARBA00023136"/>
    </source>
</evidence>
<evidence type="ECO:0000259" key="12">
    <source>
        <dbReference type="Pfam" id="PF12019"/>
    </source>
</evidence>
<proteinExistence type="inferred from homology"/>
<dbReference type="InterPro" id="IPR002416">
    <property type="entry name" value="T2SS_protein-GspH"/>
</dbReference>
<evidence type="ECO:0000256" key="10">
    <source>
        <dbReference type="ARBA" id="ARBA00030775"/>
    </source>
</evidence>
<dbReference type="Pfam" id="PF12019">
    <property type="entry name" value="GspH"/>
    <property type="match status" value="1"/>
</dbReference>
<dbReference type="STRING" id="45074.Lsan_3277"/>
<feature type="domain" description="General secretion pathway GspH" evidence="12">
    <location>
        <begin position="50"/>
        <end position="152"/>
    </location>
</feature>
<evidence type="ECO:0000256" key="2">
    <source>
        <dbReference type="ARBA" id="ARBA00021549"/>
    </source>
</evidence>
<evidence type="ECO:0000256" key="9">
    <source>
        <dbReference type="ARBA" id="ARBA00025772"/>
    </source>
</evidence>
<dbReference type="GO" id="GO:0015628">
    <property type="term" value="P:protein secretion by the type II secretion system"/>
    <property type="evidence" value="ECO:0007669"/>
    <property type="project" value="InterPro"/>
</dbReference>
<dbReference type="SUPFAM" id="SSF54523">
    <property type="entry name" value="Pili subunits"/>
    <property type="match status" value="1"/>
</dbReference>
<evidence type="ECO:0000256" key="1">
    <source>
        <dbReference type="ARBA" id="ARBA00004377"/>
    </source>
</evidence>
<dbReference type="Pfam" id="PF07963">
    <property type="entry name" value="N_methyl"/>
    <property type="match status" value="1"/>
</dbReference>